<accession>A0A067KZM8</accession>
<sequence length="422" mass="48070">MSQLPETPSSTYTSEMNTLGAIPDISTFEGEPVPVSRNPLTFGTRPLQLLPLPGIEFPVRYETSRMRGFQTEVDLGKAPSGGSSTDASAFWDLLDPPMRARVVAAGFGDYAAGLHRTQPRFPPAMRYALMERWNNCTHTFVFGFGEMTLTPVDYAAITGLRFAGPVAPLDARYQTATLGAQLVRSLLGVTTQTRYTVQGCVSYEVVYQFWAERIRTRLAAWRELVVEARPAAPTYTREERDQAARDLGQVRSFDWATLALAHLYHGLDAWTRSSGESNWQFIRPLEVWAYEYRIYPGGPSGDTPAESRRIPRYLAHCHHTCASAEDPEYWRSFLNDRELSDLLLTPWECDAWRTYPGREVAELHTRSRLLMRGYWVDRYYLGERVYDTPVAPAQRRVPHASPRHMCLLEGMTWEDLRGLRSW</sequence>
<protein>
    <recommendedName>
        <fullName evidence="1">Aminotransferase-like plant mobile domain-containing protein</fullName>
    </recommendedName>
</protein>
<evidence type="ECO:0000259" key="1">
    <source>
        <dbReference type="Pfam" id="PF10536"/>
    </source>
</evidence>
<dbReference type="InterPro" id="IPR044824">
    <property type="entry name" value="MAIN-like"/>
</dbReference>
<dbReference type="AlphaFoldDB" id="A0A067KZM8"/>
<feature type="domain" description="Aminotransferase-like plant mobile" evidence="1">
    <location>
        <begin position="127"/>
        <end position="348"/>
    </location>
</feature>
<gene>
    <name evidence="2" type="ORF">JCGZ_08644</name>
</gene>
<dbReference type="EMBL" id="KK914414">
    <property type="protein sequence ID" value="KDP37279.1"/>
    <property type="molecule type" value="Genomic_DNA"/>
</dbReference>
<dbReference type="Pfam" id="PF10536">
    <property type="entry name" value="PMD"/>
    <property type="match status" value="1"/>
</dbReference>
<name>A0A067KZM8_JATCU</name>
<evidence type="ECO:0000313" key="2">
    <source>
        <dbReference type="EMBL" id="KDP37279.1"/>
    </source>
</evidence>
<reference evidence="2 3" key="1">
    <citation type="journal article" date="2014" name="PLoS ONE">
        <title>Global Analysis of Gene Expression Profiles in Physic Nut (Jatropha curcas L.) Seedlings Exposed to Salt Stress.</title>
        <authorList>
            <person name="Zhang L."/>
            <person name="Zhang C."/>
            <person name="Wu P."/>
            <person name="Chen Y."/>
            <person name="Li M."/>
            <person name="Jiang H."/>
            <person name="Wu G."/>
        </authorList>
    </citation>
    <scope>NUCLEOTIDE SEQUENCE [LARGE SCALE GENOMIC DNA]</scope>
    <source>
        <strain evidence="3">cv. GZQX0401</strain>
        <tissue evidence="2">Young leaves</tissue>
    </source>
</reference>
<dbReference type="GO" id="GO:0010073">
    <property type="term" value="P:meristem maintenance"/>
    <property type="evidence" value="ECO:0007669"/>
    <property type="project" value="InterPro"/>
</dbReference>
<dbReference type="InterPro" id="IPR019557">
    <property type="entry name" value="AminoTfrase-like_pln_mobile"/>
</dbReference>
<evidence type="ECO:0000313" key="3">
    <source>
        <dbReference type="Proteomes" id="UP000027138"/>
    </source>
</evidence>
<keyword evidence="3" id="KW-1185">Reference proteome</keyword>
<proteinExistence type="predicted"/>
<organism evidence="2 3">
    <name type="scientific">Jatropha curcas</name>
    <name type="common">Barbados nut</name>
    <dbReference type="NCBI Taxonomy" id="180498"/>
    <lineage>
        <taxon>Eukaryota</taxon>
        <taxon>Viridiplantae</taxon>
        <taxon>Streptophyta</taxon>
        <taxon>Embryophyta</taxon>
        <taxon>Tracheophyta</taxon>
        <taxon>Spermatophyta</taxon>
        <taxon>Magnoliopsida</taxon>
        <taxon>eudicotyledons</taxon>
        <taxon>Gunneridae</taxon>
        <taxon>Pentapetalae</taxon>
        <taxon>rosids</taxon>
        <taxon>fabids</taxon>
        <taxon>Malpighiales</taxon>
        <taxon>Euphorbiaceae</taxon>
        <taxon>Crotonoideae</taxon>
        <taxon>Jatropheae</taxon>
        <taxon>Jatropha</taxon>
    </lineage>
</organism>
<dbReference type="Proteomes" id="UP000027138">
    <property type="component" value="Unassembled WGS sequence"/>
</dbReference>
<dbReference type="PANTHER" id="PTHR46033">
    <property type="entry name" value="PROTEIN MAIN-LIKE 2"/>
    <property type="match status" value="1"/>
</dbReference>
<dbReference type="PANTHER" id="PTHR46033:SF8">
    <property type="entry name" value="PROTEIN MAINTENANCE OF MERISTEMS-LIKE"/>
    <property type="match status" value="1"/>
</dbReference>